<dbReference type="Proteomes" id="UP000245207">
    <property type="component" value="Unassembled WGS sequence"/>
</dbReference>
<proteinExistence type="predicted"/>
<evidence type="ECO:0000313" key="2">
    <source>
        <dbReference type="Proteomes" id="UP000245207"/>
    </source>
</evidence>
<accession>A0A2U1L3Z2</accession>
<reference evidence="1 2" key="1">
    <citation type="journal article" date="2018" name="Mol. Plant">
        <title>The genome of Artemisia annua provides insight into the evolution of Asteraceae family and artemisinin biosynthesis.</title>
        <authorList>
            <person name="Shen Q."/>
            <person name="Zhang L."/>
            <person name="Liao Z."/>
            <person name="Wang S."/>
            <person name="Yan T."/>
            <person name="Shi P."/>
            <person name="Liu M."/>
            <person name="Fu X."/>
            <person name="Pan Q."/>
            <person name="Wang Y."/>
            <person name="Lv Z."/>
            <person name="Lu X."/>
            <person name="Zhang F."/>
            <person name="Jiang W."/>
            <person name="Ma Y."/>
            <person name="Chen M."/>
            <person name="Hao X."/>
            <person name="Li L."/>
            <person name="Tang Y."/>
            <person name="Lv G."/>
            <person name="Zhou Y."/>
            <person name="Sun X."/>
            <person name="Brodelius P.E."/>
            <person name="Rose J.K.C."/>
            <person name="Tang K."/>
        </authorList>
    </citation>
    <scope>NUCLEOTIDE SEQUENCE [LARGE SCALE GENOMIC DNA]</scope>
    <source>
        <strain evidence="2">cv. Huhao1</strain>
        <tissue evidence="1">Leaf</tissue>
    </source>
</reference>
<evidence type="ECO:0000313" key="1">
    <source>
        <dbReference type="EMBL" id="PWA43738.1"/>
    </source>
</evidence>
<gene>
    <name evidence="1" type="ORF">CTI12_AA532940</name>
</gene>
<sequence length="194" mass="21421">MGDTAYFVIDKCFAYGCLRRMGLYGFGNAVWLREGCICGGEDEAPPSVNNRMNRPLSRKVGISAAILSRYRARQDTIGVEGYSGIFKSDLPAMIAYISFTNAGYGPSQHPTQVTDCSPASDSWFISNIEDLTSQHVCDLALDNVCEVCFAFSWLMAHGSWTCRSTDITVNKRKGLSDLPGIDILIKLHQDQVIF</sequence>
<dbReference type="OrthoDB" id="779255at2759"/>
<dbReference type="STRING" id="35608.A0A2U1L3Z2"/>
<comment type="caution">
    <text evidence="1">The sequence shown here is derived from an EMBL/GenBank/DDBJ whole genome shotgun (WGS) entry which is preliminary data.</text>
</comment>
<protein>
    <submittedName>
        <fullName evidence="1">Cellulose synthase</fullName>
    </submittedName>
</protein>
<organism evidence="1 2">
    <name type="scientific">Artemisia annua</name>
    <name type="common">Sweet wormwood</name>
    <dbReference type="NCBI Taxonomy" id="35608"/>
    <lineage>
        <taxon>Eukaryota</taxon>
        <taxon>Viridiplantae</taxon>
        <taxon>Streptophyta</taxon>
        <taxon>Embryophyta</taxon>
        <taxon>Tracheophyta</taxon>
        <taxon>Spermatophyta</taxon>
        <taxon>Magnoliopsida</taxon>
        <taxon>eudicotyledons</taxon>
        <taxon>Gunneridae</taxon>
        <taxon>Pentapetalae</taxon>
        <taxon>asterids</taxon>
        <taxon>campanulids</taxon>
        <taxon>Asterales</taxon>
        <taxon>Asteraceae</taxon>
        <taxon>Asteroideae</taxon>
        <taxon>Anthemideae</taxon>
        <taxon>Artemisiinae</taxon>
        <taxon>Artemisia</taxon>
    </lineage>
</organism>
<dbReference type="EMBL" id="PKPP01011671">
    <property type="protein sequence ID" value="PWA43738.1"/>
    <property type="molecule type" value="Genomic_DNA"/>
</dbReference>
<keyword evidence="2" id="KW-1185">Reference proteome</keyword>
<dbReference type="AlphaFoldDB" id="A0A2U1L3Z2"/>
<name>A0A2U1L3Z2_ARTAN</name>